<keyword evidence="1" id="KW-0812">Transmembrane</keyword>
<gene>
    <name evidence="2" type="ORF">SAMN05216366_11744</name>
</gene>
<dbReference type="AlphaFoldDB" id="A0A1H0SFC9"/>
<evidence type="ECO:0000313" key="3">
    <source>
        <dbReference type="Proteomes" id="UP000182412"/>
    </source>
</evidence>
<evidence type="ECO:0000256" key="1">
    <source>
        <dbReference type="SAM" id="Phobius"/>
    </source>
</evidence>
<keyword evidence="1" id="KW-1133">Transmembrane helix</keyword>
<accession>A0A1H0SFC9</accession>
<name>A0A1H0SFC9_SELRU</name>
<organism evidence="2 3">
    <name type="scientific">Selenomonas ruminantium</name>
    <dbReference type="NCBI Taxonomy" id="971"/>
    <lineage>
        <taxon>Bacteria</taxon>
        <taxon>Bacillati</taxon>
        <taxon>Bacillota</taxon>
        <taxon>Negativicutes</taxon>
        <taxon>Selenomonadales</taxon>
        <taxon>Selenomonadaceae</taxon>
        <taxon>Selenomonas</taxon>
    </lineage>
</organism>
<dbReference type="Proteomes" id="UP000182412">
    <property type="component" value="Unassembled WGS sequence"/>
</dbReference>
<proteinExistence type="predicted"/>
<reference evidence="2 3" key="1">
    <citation type="submission" date="2016-10" db="EMBL/GenBank/DDBJ databases">
        <authorList>
            <person name="de Groot N.N."/>
        </authorList>
    </citation>
    <scope>NUCLEOTIDE SEQUENCE [LARGE SCALE GENOMIC DNA]</scope>
    <source>
        <strain evidence="2 3">S137</strain>
    </source>
</reference>
<feature type="transmembrane region" description="Helical" evidence="1">
    <location>
        <begin position="49"/>
        <end position="68"/>
    </location>
</feature>
<sequence length="204" mass="22480">MGNNEFRNDSPVTSKNNMEYIPDIQQDISPHRAKNTPPFTQRIKKGSGILLLASIMALAIGMMCHTGTSVNTSDDAQSAIETHVSTTLPIGARLLEKDDHYVGGDMTITHTSPEKKTKMYIWDYAAEDGDYVQVYIDGKPLGSPFMIKNKPEVFNVPATGEVQVVGTRDGGGGITYAVRYELNHETYFNGMEQGGNNVYTLVRE</sequence>
<evidence type="ECO:0000313" key="2">
    <source>
        <dbReference type="EMBL" id="SDP40397.1"/>
    </source>
</evidence>
<keyword evidence="1" id="KW-0472">Membrane</keyword>
<protein>
    <submittedName>
        <fullName evidence="2">Uncharacterized protein</fullName>
    </submittedName>
</protein>
<dbReference type="EMBL" id="FNJQ01000017">
    <property type="protein sequence ID" value="SDP40397.1"/>
    <property type="molecule type" value="Genomic_DNA"/>
</dbReference>